<dbReference type="EMBL" id="KB379825">
    <property type="protein sequence ID" value="EMC81680.1"/>
    <property type="molecule type" value="Genomic_DNA"/>
</dbReference>
<proteinExistence type="predicted"/>
<dbReference type="AlphaFoldDB" id="R7VQ09"/>
<sequence>MGPLCWPNQVPFCSWWPWDHCAGPTRHQMLVLGDMSHSVLGGHWDHCAGPTESHSVLGGHGTILGPHPTAKTSPQRLRLTRHGHAIDVDLLDEAHSGHCGLHLRRGHVLAFPTGEEKGQRCEGIFRLAGDTIPPPPSNTQVR</sequence>
<organism evidence="1">
    <name type="scientific">Columba livia</name>
    <name type="common">Rock dove</name>
    <dbReference type="NCBI Taxonomy" id="8932"/>
    <lineage>
        <taxon>Eukaryota</taxon>
        <taxon>Metazoa</taxon>
        <taxon>Chordata</taxon>
        <taxon>Craniata</taxon>
        <taxon>Vertebrata</taxon>
        <taxon>Euteleostomi</taxon>
        <taxon>Archelosauria</taxon>
        <taxon>Archosauria</taxon>
        <taxon>Dinosauria</taxon>
        <taxon>Saurischia</taxon>
        <taxon>Theropoda</taxon>
        <taxon>Coelurosauria</taxon>
        <taxon>Aves</taxon>
        <taxon>Neognathae</taxon>
        <taxon>Neoaves</taxon>
        <taxon>Columbimorphae</taxon>
        <taxon>Columbiformes</taxon>
        <taxon>Columbidae</taxon>
        <taxon>Columba</taxon>
    </lineage>
</organism>
<name>R7VQ09_COLLI</name>
<evidence type="ECO:0000313" key="1">
    <source>
        <dbReference type="EMBL" id="EMC81680.1"/>
    </source>
</evidence>
<reference evidence="1" key="1">
    <citation type="journal article" date="2013" name="Science">
        <title>Genomic diversity and evolution of the head crest in the rock pigeon.</title>
        <authorList>
            <person name="Shapiro M.D."/>
            <person name="Kronenberg Z."/>
            <person name="Li C."/>
            <person name="Domyan E.T."/>
            <person name="Pan H."/>
            <person name="Campbell M."/>
            <person name="Tan H."/>
            <person name="Huff C.D."/>
            <person name="Hu H."/>
            <person name="Vickrey A.I."/>
            <person name="Nielsen S.C."/>
            <person name="Stringham S.A."/>
            <person name="Hu H."/>
            <person name="Willerslev E."/>
            <person name="Gilbert M.T."/>
            <person name="Yandell M."/>
            <person name="Zhang G."/>
            <person name="Wang J."/>
        </authorList>
    </citation>
    <scope>NUCLEOTIDE SEQUENCE [LARGE SCALE GENOMIC DNA]</scope>
    <source>
        <tissue evidence="1">Blood</tissue>
    </source>
</reference>
<gene>
    <name evidence="1" type="ORF">A306_10454</name>
</gene>
<accession>R7VQ09</accession>
<protein>
    <submittedName>
        <fullName evidence="1">Uncharacterized protein</fullName>
    </submittedName>
</protein>